<evidence type="ECO:0000256" key="1">
    <source>
        <dbReference type="ARBA" id="ARBA00009431"/>
    </source>
</evidence>
<keyword evidence="4" id="KW-0378">Hydrolase</keyword>
<sequence length="570" mass="59090">GFAVNGSSIPEVGFDVGESYAGLLPINSSNAASGELFFWLFPSTNPTAIQNKEIIIWLSGGPGCSSLAEFLQFNGPISWKPGTFQPISNKFSWHRLSNVVWIDQPLGTGYSSGTPTARNEADVASQFLSFWSGFSSTFGIDPAWKIYLAGSSYSGMYIPYISSALLRSPTLNASLSGVLLLSPLLNNPALYTSIPAAHFAHANPWALPFNASFSSAIRSASSECNYTSYLSRYLTFPPNLATAGGGPQPSNIPLLPSNASCALSQTILAAARSLNPCFTPYDVSVSCPLPLDPLGFSYGNFALFPSGPPYFDRADVKSLLHVPAATNWSCCAPPAKPVFAGPAGGLDETLLSGQGSFPVLAQVIERTGNVIVGTGARDFQLVAEGTLLTIQNLTWNGATGFQNRPTGGLYLPSSSSSSNISSSSSSSSKGIVGTVHTERGLTWFGSAMAGHFIGRDQPALAFRAVEVLLGRVSGLGSTQGWSVAPLGGGGGNETAGEVSLDGTVIVEEGVGLRVGNEVVGGQGQGGNANSGTENSSTDAAAATGGVDRKRVDVGLIGLLGFIAMIFVLVL</sequence>
<feature type="transmembrane region" description="Helical" evidence="7">
    <location>
        <begin position="553"/>
        <end position="569"/>
    </location>
</feature>
<dbReference type="Gene3D" id="3.40.50.1820">
    <property type="entry name" value="alpha/beta hydrolase"/>
    <property type="match status" value="1"/>
</dbReference>
<dbReference type="GO" id="GO:0006508">
    <property type="term" value="P:proteolysis"/>
    <property type="evidence" value="ECO:0007669"/>
    <property type="project" value="UniProtKB-KW"/>
</dbReference>
<evidence type="ECO:0000256" key="7">
    <source>
        <dbReference type="SAM" id="Phobius"/>
    </source>
</evidence>
<dbReference type="PANTHER" id="PTHR11802:SF479">
    <property type="entry name" value="CARBOXYPEPTIDASE"/>
    <property type="match status" value="1"/>
</dbReference>
<dbReference type="Proteomes" id="UP001321749">
    <property type="component" value="Unassembled WGS sequence"/>
</dbReference>
<dbReference type="AlphaFoldDB" id="A0AAV9I2X0"/>
<protein>
    <recommendedName>
        <fullName evidence="10">Serine carboxypeptidase</fullName>
    </recommendedName>
</protein>
<keyword evidence="7" id="KW-1133">Transmembrane helix</keyword>
<evidence type="ECO:0000256" key="5">
    <source>
        <dbReference type="ARBA" id="ARBA00023180"/>
    </source>
</evidence>
<keyword evidence="9" id="KW-1185">Reference proteome</keyword>
<evidence type="ECO:0008006" key="10">
    <source>
        <dbReference type="Google" id="ProtNLM"/>
    </source>
</evidence>
<feature type="region of interest" description="Disordered" evidence="6">
    <location>
        <begin position="521"/>
        <end position="543"/>
    </location>
</feature>
<evidence type="ECO:0000313" key="9">
    <source>
        <dbReference type="Proteomes" id="UP001321749"/>
    </source>
</evidence>
<keyword evidence="7" id="KW-0812">Transmembrane</keyword>
<gene>
    <name evidence="8" type="ORF">QBC42DRAFT_329219</name>
</gene>
<evidence type="ECO:0000256" key="4">
    <source>
        <dbReference type="ARBA" id="ARBA00022801"/>
    </source>
</evidence>
<evidence type="ECO:0000313" key="8">
    <source>
        <dbReference type="EMBL" id="KAK4466194.1"/>
    </source>
</evidence>
<dbReference type="InterPro" id="IPR029058">
    <property type="entry name" value="AB_hydrolase_fold"/>
</dbReference>
<dbReference type="EMBL" id="MU864933">
    <property type="protein sequence ID" value="KAK4466194.1"/>
    <property type="molecule type" value="Genomic_DNA"/>
</dbReference>
<dbReference type="GO" id="GO:0004185">
    <property type="term" value="F:serine-type carboxypeptidase activity"/>
    <property type="evidence" value="ECO:0007669"/>
    <property type="project" value="InterPro"/>
</dbReference>
<feature type="region of interest" description="Disordered" evidence="6">
    <location>
        <begin position="412"/>
        <end position="431"/>
    </location>
</feature>
<name>A0AAV9I2X0_9PEZI</name>
<keyword evidence="3" id="KW-0645">Protease</keyword>
<keyword evidence="7" id="KW-0472">Membrane</keyword>
<dbReference type="PRINTS" id="PR00724">
    <property type="entry name" value="CRBOXYPTASEC"/>
</dbReference>
<organism evidence="8 9">
    <name type="scientific">Cladorrhinum samala</name>
    <dbReference type="NCBI Taxonomy" id="585594"/>
    <lineage>
        <taxon>Eukaryota</taxon>
        <taxon>Fungi</taxon>
        <taxon>Dikarya</taxon>
        <taxon>Ascomycota</taxon>
        <taxon>Pezizomycotina</taxon>
        <taxon>Sordariomycetes</taxon>
        <taxon>Sordariomycetidae</taxon>
        <taxon>Sordariales</taxon>
        <taxon>Podosporaceae</taxon>
        <taxon>Cladorrhinum</taxon>
    </lineage>
</organism>
<reference evidence="8" key="2">
    <citation type="submission" date="2023-06" db="EMBL/GenBank/DDBJ databases">
        <authorList>
            <consortium name="Lawrence Berkeley National Laboratory"/>
            <person name="Mondo S.J."/>
            <person name="Hensen N."/>
            <person name="Bonometti L."/>
            <person name="Westerberg I."/>
            <person name="Brannstrom I.O."/>
            <person name="Guillou S."/>
            <person name="Cros-Aarteil S."/>
            <person name="Calhoun S."/>
            <person name="Haridas S."/>
            <person name="Kuo A."/>
            <person name="Pangilinan J."/>
            <person name="Riley R."/>
            <person name="Labutti K."/>
            <person name="Andreopoulos B."/>
            <person name="Lipzen A."/>
            <person name="Chen C."/>
            <person name="Yanf M."/>
            <person name="Daum C."/>
            <person name="Ng V."/>
            <person name="Clum A."/>
            <person name="Steindorff A."/>
            <person name="Ohm R."/>
            <person name="Martin F."/>
            <person name="Silar P."/>
            <person name="Natvig D."/>
            <person name="Lalanne C."/>
            <person name="Gautier V."/>
            <person name="Ament-Velasquez S.L."/>
            <person name="Kruys A."/>
            <person name="Hutchinson M.I."/>
            <person name="Powell A.J."/>
            <person name="Barry K."/>
            <person name="Miller A.N."/>
            <person name="Grigoriev I.V."/>
            <person name="Debuchy R."/>
            <person name="Gladieux P."/>
            <person name="Thoren M.H."/>
            <person name="Johannesson H."/>
        </authorList>
    </citation>
    <scope>NUCLEOTIDE SEQUENCE</scope>
    <source>
        <strain evidence="8">PSN324</strain>
    </source>
</reference>
<evidence type="ECO:0000256" key="6">
    <source>
        <dbReference type="SAM" id="MobiDB-lite"/>
    </source>
</evidence>
<feature type="compositionally biased region" description="Low complexity" evidence="6">
    <location>
        <begin position="413"/>
        <end position="428"/>
    </location>
</feature>
<evidence type="ECO:0000256" key="2">
    <source>
        <dbReference type="ARBA" id="ARBA00022645"/>
    </source>
</evidence>
<keyword evidence="5" id="KW-0325">Glycoprotein</keyword>
<evidence type="ECO:0000256" key="3">
    <source>
        <dbReference type="ARBA" id="ARBA00022670"/>
    </source>
</evidence>
<reference evidence="8" key="1">
    <citation type="journal article" date="2023" name="Mol. Phylogenet. Evol.">
        <title>Genome-scale phylogeny and comparative genomics of the fungal order Sordariales.</title>
        <authorList>
            <person name="Hensen N."/>
            <person name="Bonometti L."/>
            <person name="Westerberg I."/>
            <person name="Brannstrom I.O."/>
            <person name="Guillou S."/>
            <person name="Cros-Aarteil S."/>
            <person name="Calhoun S."/>
            <person name="Haridas S."/>
            <person name="Kuo A."/>
            <person name="Mondo S."/>
            <person name="Pangilinan J."/>
            <person name="Riley R."/>
            <person name="LaButti K."/>
            <person name="Andreopoulos B."/>
            <person name="Lipzen A."/>
            <person name="Chen C."/>
            <person name="Yan M."/>
            <person name="Daum C."/>
            <person name="Ng V."/>
            <person name="Clum A."/>
            <person name="Steindorff A."/>
            <person name="Ohm R.A."/>
            <person name="Martin F."/>
            <person name="Silar P."/>
            <person name="Natvig D.O."/>
            <person name="Lalanne C."/>
            <person name="Gautier V."/>
            <person name="Ament-Velasquez S.L."/>
            <person name="Kruys A."/>
            <person name="Hutchinson M.I."/>
            <person name="Powell A.J."/>
            <person name="Barry K."/>
            <person name="Miller A.N."/>
            <person name="Grigoriev I.V."/>
            <person name="Debuchy R."/>
            <person name="Gladieux P."/>
            <person name="Hiltunen Thoren M."/>
            <person name="Johannesson H."/>
        </authorList>
    </citation>
    <scope>NUCLEOTIDE SEQUENCE</scope>
    <source>
        <strain evidence="8">PSN324</strain>
    </source>
</reference>
<accession>A0AAV9I2X0</accession>
<comment type="caution">
    <text evidence="8">The sequence shown here is derived from an EMBL/GenBank/DDBJ whole genome shotgun (WGS) entry which is preliminary data.</text>
</comment>
<feature type="non-terminal residue" evidence="8">
    <location>
        <position position="1"/>
    </location>
</feature>
<dbReference type="InterPro" id="IPR001563">
    <property type="entry name" value="Peptidase_S10"/>
</dbReference>
<keyword evidence="2" id="KW-0121">Carboxypeptidase</keyword>
<dbReference type="PANTHER" id="PTHR11802">
    <property type="entry name" value="SERINE PROTEASE FAMILY S10 SERINE CARBOXYPEPTIDASE"/>
    <property type="match status" value="1"/>
</dbReference>
<dbReference type="Pfam" id="PF00450">
    <property type="entry name" value="Peptidase_S10"/>
    <property type="match status" value="1"/>
</dbReference>
<dbReference type="SUPFAM" id="SSF53474">
    <property type="entry name" value="alpha/beta-Hydrolases"/>
    <property type="match status" value="1"/>
</dbReference>
<comment type="similarity">
    <text evidence="1">Belongs to the peptidase S10 family.</text>
</comment>
<proteinExistence type="inferred from homology"/>